<dbReference type="EC" id="2.1.1.334" evidence="6"/>
<dbReference type="InterPro" id="IPR007318">
    <property type="entry name" value="Phopholipid_MeTrfase"/>
</dbReference>
<protein>
    <submittedName>
        <fullName evidence="6">Methyltransferase family protein</fullName>
        <ecNumber evidence="6">2.1.1.100</ecNumber>
        <ecNumber evidence="6">2.1.1.334</ecNumber>
    </submittedName>
</protein>
<dbReference type="Proteomes" id="UP001595615">
    <property type="component" value="Unassembled WGS sequence"/>
</dbReference>
<dbReference type="RefSeq" id="WP_380861319.1">
    <property type="nucleotide sequence ID" value="NZ_JBHRXV010000010.1"/>
</dbReference>
<evidence type="ECO:0000256" key="1">
    <source>
        <dbReference type="ARBA" id="ARBA00004127"/>
    </source>
</evidence>
<dbReference type="EMBL" id="JBHRXV010000010">
    <property type="protein sequence ID" value="MFC3713125.1"/>
    <property type="molecule type" value="Genomic_DNA"/>
</dbReference>
<feature type="transmembrane region" description="Helical" evidence="5">
    <location>
        <begin position="6"/>
        <end position="26"/>
    </location>
</feature>
<dbReference type="EC" id="2.1.1.100" evidence="6"/>
<feature type="transmembrane region" description="Helical" evidence="5">
    <location>
        <begin position="47"/>
        <end position="69"/>
    </location>
</feature>
<evidence type="ECO:0000256" key="4">
    <source>
        <dbReference type="ARBA" id="ARBA00023136"/>
    </source>
</evidence>
<comment type="subcellular location">
    <subcellularLocation>
        <location evidence="1">Endomembrane system</location>
        <topology evidence="1">Multi-pass membrane protein</topology>
    </subcellularLocation>
</comment>
<gene>
    <name evidence="6" type="ORF">ACFOMD_11110</name>
</gene>
<accession>A0ABV7XAF7</accession>
<keyword evidence="3 5" id="KW-1133">Transmembrane helix</keyword>
<reference evidence="7" key="1">
    <citation type="journal article" date="2019" name="Int. J. Syst. Evol. Microbiol.">
        <title>The Global Catalogue of Microorganisms (GCM) 10K type strain sequencing project: providing services to taxonomists for standard genome sequencing and annotation.</title>
        <authorList>
            <consortium name="The Broad Institute Genomics Platform"/>
            <consortium name="The Broad Institute Genome Sequencing Center for Infectious Disease"/>
            <person name="Wu L."/>
            <person name="Ma J."/>
        </authorList>
    </citation>
    <scope>NUCLEOTIDE SEQUENCE [LARGE SCALE GENOMIC DNA]</scope>
    <source>
        <strain evidence="7">KCTC 42644</strain>
    </source>
</reference>
<evidence type="ECO:0000256" key="5">
    <source>
        <dbReference type="SAM" id="Phobius"/>
    </source>
</evidence>
<keyword evidence="6" id="KW-0808">Transferase</keyword>
<keyword evidence="2 5" id="KW-0812">Transmembrane</keyword>
<sequence>MVVSPAAALLLFFLFYFTAAFVWPTLRLWRRDRVNALVLARDDSAHGVLASWFRGLIAVMMLLLIARAAGLPASALGAIDWLALPALRFVGWGLLLASLAWIVAAQAQMGASWRIGIEPGTQPPLVRRGLFGRSRNPIFLGMRLNLAGLFLADPNAATLAALLLGEALIQVQVRLEEVHLAGVFGADYDAYRREVPRWI</sequence>
<name>A0ABV7XAF7_9SPHN</name>
<proteinExistence type="predicted"/>
<dbReference type="Gene3D" id="1.20.120.1630">
    <property type="match status" value="1"/>
</dbReference>
<dbReference type="Pfam" id="PF04191">
    <property type="entry name" value="PEMT"/>
    <property type="match status" value="1"/>
</dbReference>
<evidence type="ECO:0000256" key="3">
    <source>
        <dbReference type="ARBA" id="ARBA00022989"/>
    </source>
</evidence>
<feature type="transmembrane region" description="Helical" evidence="5">
    <location>
        <begin position="81"/>
        <end position="104"/>
    </location>
</feature>
<dbReference type="GO" id="GO:0004671">
    <property type="term" value="F:protein C-terminal S-isoprenylcysteine carboxyl O-methyltransferase activity"/>
    <property type="evidence" value="ECO:0007669"/>
    <property type="project" value="UniProtKB-EC"/>
</dbReference>
<keyword evidence="7" id="KW-1185">Reference proteome</keyword>
<comment type="caution">
    <text evidence="6">The sequence shown here is derived from an EMBL/GenBank/DDBJ whole genome shotgun (WGS) entry which is preliminary data.</text>
</comment>
<keyword evidence="6" id="KW-0489">Methyltransferase</keyword>
<dbReference type="GO" id="GO:0032259">
    <property type="term" value="P:methylation"/>
    <property type="evidence" value="ECO:0007669"/>
    <property type="project" value="UniProtKB-KW"/>
</dbReference>
<evidence type="ECO:0000313" key="6">
    <source>
        <dbReference type="EMBL" id="MFC3713125.1"/>
    </source>
</evidence>
<evidence type="ECO:0000313" key="7">
    <source>
        <dbReference type="Proteomes" id="UP001595615"/>
    </source>
</evidence>
<evidence type="ECO:0000256" key="2">
    <source>
        <dbReference type="ARBA" id="ARBA00022692"/>
    </source>
</evidence>
<organism evidence="6 7">
    <name type="scientific">Sphingoaurantiacus capsulatus</name>
    <dbReference type="NCBI Taxonomy" id="1771310"/>
    <lineage>
        <taxon>Bacteria</taxon>
        <taxon>Pseudomonadati</taxon>
        <taxon>Pseudomonadota</taxon>
        <taxon>Alphaproteobacteria</taxon>
        <taxon>Sphingomonadales</taxon>
        <taxon>Sphingosinicellaceae</taxon>
        <taxon>Sphingoaurantiacus</taxon>
    </lineage>
</organism>
<keyword evidence="4 5" id="KW-0472">Membrane</keyword>